<organism evidence="1 2">
    <name type="scientific">Dongia soli</name>
    <dbReference type="NCBI Taxonomy" id="600628"/>
    <lineage>
        <taxon>Bacteria</taxon>
        <taxon>Pseudomonadati</taxon>
        <taxon>Pseudomonadota</taxon>
        <taxon>Alphaproteobacteria</taxon>
        <taxon>Rhodospirillales</taxon>
        <taxon>Dongiaceae</taxon>
        <taxon>Dongia</taxon>
    </lineage>
</organism>
<evidence type="ECO:0000313" key="2">
    <source>
        <dbReference type="Proteomes" id="UP001279642"/>
    </source>
</evidence>
<dbReference type="InterPro" id="IPR027417">
    <property type="entry name" value="P-loop_NTPase"/>
</dbReference>
<reference evidence="1 2" key="1">
    <citation type="journal article" date="2016" name="Antonie Van Leeuwenhoek">
        <title>Dongia soli sp. nov., isolated from soil from Dokdo, Korea.</title>
        <authorList>
            <person name="Kim D.U."/>
            <person name="Lee H."/>
            <person name="Kim H."/>
            <person name="Kim S.G."/>
            <person name="Ka J.O."/>
        </authorList>
    </citation>
    <scope>NUCLEOTIDE SEQUENCE [LARGE SCALE GENOMIC DNA]</scope>
    <source>
        <strain evidence="1 2">D78</strain>
    </source>
</reference>
<keyword evidence="2" id="KW-1185">Reference proteome</keyword>
<dbReference type="Gene3D" id="3.40.50.300">
    <property type="entry name" value="P-loop containing nucleotide triphosphate hydrolases"/>
    <property type="match status" value="1"/>
</dbReference>
<sequence>MTRALTKRDRGGNTDAMTLDGIVREVQSLPRQANNNMVGFIAARSGEGVSTVASLYARSVADNHGHTVLKVRLDESDTEPSADDPTLLQCALKEARRDDAIYESDHPFIYETSLASIADSSRKIIQCLSDDHFWNDLRSQFDTIVFDLPAIARTRLPLAIAPYLDGVILVVQAEASREPVVRNLIDGLSRAKILGCVMNRRRHHIPKFIYRALFG</sequence>
<dbReference type="PANTHER" id="PTHR32309">
    <property type="entry name" value="TYROSINE-PROTEIN KINASE"/>
    <property type="match status" value="1"/>
</dbReference>
<gene>
    <name evidence="1" type="ORF">SMD27_15470</name>
</gene>
<dbReference type="InterPro" id="IPR050445">
    <property type="entry name" value="Bact_polysacc_biosynth/exp"/>
</dbReference>
<dbReference type="PANTHER" id="PTHR32309:SF13">
    <property type="entry name" value="FERRIC ENTEROBACTIN TRANSPORT PROTEIN FEPE"/>
    <property type="match status" value="1"/>
</dbReference>
<dbReference type="SUPFAM" id="SSF52540">
    <property type="entry name" value="P-loop containing nucleoside triphosphate hydrolases"/>
    <property type="match status" value="1"/>
</dbReference>
<accession>A0ABU5EEH8</accession>
<name>A0ABU5EEH8_9PROT</name>
<dbReference type="Proteomes" id="UP001279642">
    <property type="component" value="Unassembled WGS sequence"/>
</dbReference>
<proteinExistence type="predicted"/>
<evidence type="ECO:0000313" key="1">
    <source>
        <dbReference type="EMBL" id="MDY0884244.1"/>
    </source>
</evidence>
<dbReference type="RefSeq" id="WP_320509311.1">
    <property type="nucleotide sequence ID" value="NZ_JAXCLW010000004.1"/>
</dbReference>
<dbReference type="EMBL" id="JAXCLW010000004">
    <property type="protein sequence ID" value="MDY0884244.1"/>
    <property type="molecule type" value="Genomic_DNA"/>
</dbReference>
<protein>
    <submittedName>
        <fullName evidence="1">Uncharacterized protein</fullName>
    </submittedName>
</protein>
<comment type="caution">
    <text evidence="1">The sequence shown here is derived from an EMBL/GenBank/DDBJ whole genome shotgun (WGS) entry which is preliminary data.</text>
</comment>